<dbReference type="OrthoDB" id="300709at2759"/>
<dbReference type="GO" id="GO:0016491">
    <property type="term" value="F:oxidoreductase activity"/>
    <property type="evidence" value="ECO:0007669"/>
    <property type="project" value="UniProtKB-KW"/>
</dbReference>
<gene>
    <name evidence="5" type="ORF">CFD26_100283</name>
</gene>
<evidence type="ECO:0000259" key="4">
    <source>
        <dbReference type="Pfam" id="PF05368"/>
    </source>
</evidence>
<dbReference type="Pfam" id="PF05368">
    <property type="entry name" value="NmrA"/>
    <property type="match status" value="1"/>
</dbReference>
<dbReference type="PANTHER" id="PTHR42748:SF30">
    <property type="entry name" value="NMRA-LIKE DOMAIN-CONTAINING PROTEIN"/>
    <property type="match status" value="1"/>
</dbReference>
<name>A0A421CZ65_9EURO</name>
<dbReference type="Proteomes" id="UP000215289">
    <property type="component" value="Unassembled WGS sequence"/>
</dbReference>
<comment type="caution">
    <text evidence="5">The sequence shown here is derived from an EMBL/GenBank/DDBJ whole genome shotgun (WGS) entry which is preliminary data.</text>
</comment>
<feature type="domain" description="NmrA-like" evidence="4">
    <location>
        <begin position="2"/>
        <end position="272"/>
    </location>
</feature>
<accession>A0A421CZ65</accession>
<keyword evidence="3" id="KW-0560">Oxidoreductase</keyword>
<proteinExistence type="inferred from homology"/>
<protein>
    <recommendedName>
        <fullName evidence="4">NmrA-like domain-containing protein</fullName>
    </recommendedName>
</protein>
<evidence type="ECO:0000256" key="3">
    <source>
        <dbReference type="ARBA" id="ARBA00023002"/>
    </source>
</evidence>
<comment type="similarity">
    <text evidence="1">Belongs to the NmrA-type oxidoreductase family.</text>
</comment>
<dbReference type="InterPro" id="IPR008030">
    <property type="entry name" value="NmrA-like"/>
</dbReference>
<evidence type="ECO:0000256" key="1">
    <source>
        <dbReference type="ARBA" id="ARBA00006328"/>
    </source>
</evidence>
<dbReference type="Gene3D" id="3.90.25.10">
    <property type="entry name" value="UDP-galactose 4-epimerase, domain 1"/>
    <property type="match status" value="1"/>
</dbReference>
<dbReference type="CDD" id="cd05251">
    <property type="entry name" value="NmrA_like_SDR_a"/>
    <property type="match status" value="1"/>
</dbReference>
<evidence type="ECO:0000313" key="5">
    <source>
        <dbReference type="EMBL" id="RLL95146.1"/>
    </source>
</evidence>
<evidence type="ECO:0000256" key="2">
    <source>
        <dbReference type="ARBA" id="ARBA00022857"/>
    </source>
</evidence>
<dbReference type="STRING" id="1245748.A0A421CZ65"/>
<dbReference type="PANTHER" id="PTHR42748">
    <property type="entry name" value="NITROGEN METABOLITE REPRESSION PROTEIN NMRA FAMILY MEMBER"/>
    <property type="match status" value="1"/>
</dbReference>
<organism evidence="5 6">
    <name type="scientific">Aspergillus turcosus</name>
    <dbReference type="NCBI Taxonomy" id="1245748"/>
    <lineage>
        <taxon>Eukaryota</taxon>
        <taxon>Fungi</taxon>
        <taxon>Dikarya</taxon>
        <taxon>Ascomycota</taxon>
        <taxon>Pezizomycotina</taxon>
        <taxon>Eurotiomycetes</taxon>
        <taxon>Eurotiomycetidae</taxon>
        <taxon>Eurotiales</taxon>
        <taxon>Aspergillaceae</taxon>
        <taxon>Aspergillus</taxon>
        <taxon>Aspergillus subgen. Fumigati</taxon>
    </lineage>
</organism>
<evidence type="ECO:0000313" key="6">
    <source>
        <dbReference type="Proteomes" id="UP000215289"/>
    </source>
</evidence>
<dbReference type="InterPro" id="IPR051164">
    <property type="entry name" value="NmrA-like_oxidored"/>
</dbReference>
<dbReference type="SUPFAM" id="SSF51735">
    <property type="entry name" value="NAD(P)-binding Rossmann-fold domains"/>
    <property type="match status" value="1"/>
</dbReference>
<dbReference type="Gene3D" id="3.40.50.720">
    <property type="entry name" value="NAD(P)-binding Rossmann-like Domain"/>
    <property type="match status" value="1"/>
</dbReference>
<dbReference type="GO" id="GO:0005634">
    <property type="term" value="C:nucleus"/>
    <property type="evidence" value="ECO:0007669"/>
    <property type="project" value="TreeGrafter"/>
</dbReference>
<keyword evidence="6" id="KW-1185">Reference proteome</keyword>
<sequence>MKTILVAGATGNQGGSVAKLLLKYPEQYTVRCLTRDPTSANAKALAQQGAEIVQGDLGKPSTLSGALEGCWGVFAVTNFYDSTISNDPMSEEQQGRNLAKAALDAGVQCYIWSTQPSVTRLSRGEFSTPLCDGKLGVSPLSGVYIHIYTGKSRVDDYIREIGLQSVFIATGNFYENLVLRGHVSYDKETDTIMYRHAILKPDAQMSMLYVEKDLSALVKAVFDQWDERKDELTEKYLYVGSAPSTPMDVVAAIEKASGKKCNYVVLPTSTGVKERDTMIHFYNTFGMRPGIMLPDPEVLKLGVKLHSTDDYVRERLLPHLGLEVVN</sequence>
<dbReference type="InterPro" id="IPR036291">
    <property type="entry name" value="NAD(P)-bd_dom_sf"/>
</dbReference>
<reference evidence="5 6" key="1">
    <citation type="submission" date="2018-08" db="EMBL/GenBank/DDBJ databases">
        <title>Draft genome sequences of two Aspergillus turcosus clinical strains isolated from bronchoalveolar lavage fluid: one azole-susceptible and the other azole-resistant.</title>
        <authorList>
            <person name="Parent-Michaud M."/>
            <person name="Dufresne P.J."/>
            <person name="Fournier E."/>
            <person name="Martineau C."/>
            <person name="Moreira S."/>
            <person name="Perkins V."/>
            <person name="De Repentigny L."/>
            <person name="Dufresne S.F."/>
        </authorList>
    </citation>
    <scope>NUCLEOTIDE SEQUENCE [LARGE SCALE GENOMIC DNA]</scope>
    <source>
        <strain evidence="5">HMR AF 1038</strain>
    </source>
</reference>
<dbReference type="EMBL" id="NIDN02000166">
    <property type="protein sequence ID" value="RLL95146.1"/>
    <property type="molecule type" value="Genomic_DNA"/>
</dbReference>
<keyword evidence="2" id="KW-0521">NADP</keyword>
<dbReference type="AlphaFoldDB" id="A0A421CZ65"/>